<evidence type="ECO:0000313" key="12">
    <source>
        <dbReference type="Proteomes" id="UP000053240"/>
    </source>
</evidence>
<dbReference type="InterPro" id="IPR041569">
    <property type="entry name" value="AAA_lid_3"/>
</dbReference>
<evidence type="ECO:0000256" key="5">
    <source>
        <dbReference type="ARBA" id="ARBA00022741"/>
    </source>
</evidence>
<dbReference type="Gene3D" id="2.40.50.140">
    <property type="entry name" value="Nucleic acid-binding proteins"/>
    <property type="match status" value="1"/>
</dbReference>
<dbReference type="InterPro" id="IPR050221">
    <property type="entry name" value="26S_Proteasome_ATPase"/>
</dbReference>
<dbReference type="PROSITE" id="PS00674">
    <property type="entry name" value="AAA"/>
    <property type="match status" value="1"/>
</dbReference>
<dbReference type="CDD" id="cd19502">
    <property type="entry name" value="RecA-like_PAN_like"/>
    <property type="match status" value="1"/>
</dbReference>
<dbReference type="GO" id="GO:0006508">
    <property type="term" value="P:proteolysis"/>
    <property type="evidence" value="ECO:0007669"/>
    <property type="project" value="UniProtKB-KW"/>
</dbReference>
<dbReference type="SMART" id="SM00382">
    <property type="entry name" value="AAA"/>
    <property type="match status" value="1"/>
</dbReference>
<dbReference type="STRING" id="76193.A0A0N1PI44"/>
<dbReference type="Pfam" id="PF21236">
    <property type="entry name" value="OB_PRS7"/>
    <property type="match status" value="1"/>
</dbReference>
<dbReference type="InParanoid" id="A0A0N1PI44"/>
<accession>A0A0N1PI44</accession>
<dbReference type="InterPro" id="IPR003960">
    <property type="entry name" value="ATPase_AAA_CS"/>
</dbReference>
<dbReference type="FunFam" id="3.40.50.300:FF:000027">
    <property type="entry name" value="26S protease regulatory subunit 7"/>
    <property type="match status" value="1"/>
</dbReference>
<dbReference type="GO" id="GO:0000502">
    <property type="term" value="C:proteasome complex"/>
    <property type="evidence" value="ECO:0007669"/>
    <property type="project" value="UniProtKB-KW"/>
</dbReference>
<keyword evidence="7" id="KW-0647">Proteasome</keyword>
<dbReference type="EMBL" id="KQ460468">
    <property type="protein sequence ID" value="KPJ14591.1"/>
    <property type="molecule type" value="Genomic_DNA"/>
</dbReference>
<evidence type="ECO:0000256" key="3">
    <source>
        <dbReference type="ARBA" id="ARBA00021111"/>
    </source>
</evidence>
<dbReference type="InterPro" id="IPR003959">
    <property type="entry name" value="ATPase_AAA_core"/>
</dbReference>
<protein>
    <recommendedName>
        <fullName evidence="3">26S proteasome regulatory subunit 7</fullName>
    </recommendedName>
    <alternativeName>
        <fullName evidence="8">Proteasome 26S subunit ATPase 2</fullName>
    </alternativeName>
</protein>
<feature type="compositionally biased region" description="Polar residues" evidence="9">
    <location>
        <begin position="810"/>
        <end position="821"/>
    </location>
</feature>
<dbReference type="Proteomes" id="UP000053240">
    <property type="component" value="Unassembled WGS sequence"/>
</dbReference>
<keyword evidence="4" id="KW-0963">Cytoplasm</keyword>
<comment type="similarity">
    <text evidence="2">Belongs to the AAA ATPase family.</text>
</comment>
<dbReference type="Gene3D" id="3.40.50.300">
    <property type="entry name" value="P-loop containing nucleotide triphosphate hydrolases"/>
    <property type="match status" value="1"/>
</dbReference>
<dbReference type="GO" id="GO:0005737">
    <property type="term" value="C:cytoplasm"/>
    <property type="evidence" value="ECO:0007669"/>
    <property type="project" value="UniProtKB-SubCell"/>
</dbReference>
<dbReference type="Pfam" id="PF00004">
    <property type="entry name" value="AAA"/>
    <property type="match status" value="1"/>
</dbReference>
<dbReference type="FunFam" id="1.10.8.60:FF:000005">
    <property type="entry name" value="26S protease regulatory subunit 7"/>
    <property type="match status" value="1"/>
</dbReference>
<dbReference type="InterPro" id="IPR027417">
    <property type="entry name" value="P-loop_NTPase"/>
</dbReference>
<evidence type="ECO:0000256" key="2">
    <source>
        <dbReference type="ARBA" id="ARBA00006914"/>
    </source>
</evidence>
<proteinExistence type="inferred from homology"/>
<sequence length="842" mass="93735">MPDHLGDDMRKVKDDKEEPEKEIKSLDEGDIALLKSYGQGQYTKIIKEVEDGIQTVMKRVNELTGIKESDTGLAPPALWDLAADKQTLQNEQPLQVARCTKIINADSNDPKYIINVKQFAKFVVDLADSVAPTDIEEGMRVGVDRNKYQIHIPLPPKIDPTVTMMQVEEKPDVTYSDVGGCKEQIEKLREVVETPLLHPEKFVKLGIEPPKGVLLFGPPGTGKTLCARAVANRTDACFIRVIGSELVQKYVGEGARMVRELFEMARSKKACLIFFDEIDAIGGARFDDGAGGDNEVQRTMLELINQLDGFDPRGNIKVLMATNRPDTLDPALMRPGRLDRKVEFGLPDLEGRAHIFRIHARSMSVERDIRFDLLARLCPNSTGAEIRSVCTEAGMFAIRARRKVATEKDFLEAETHSDAVELCALLQCLGYSVKTLSTTDGNASEDGPARTVVINCPTSGLHVVLESNNLSCSCPASTQQQNSGIWQVSGMTGGKQLETEYGSSLLGTLPKQYRERLTKELFDMMRGIKENSESDLEKPKRDSMENKSMSMLEMKTPDKRKFQLALETPTRYRSLDTLTAKDTNDQNLPAPGPLQKHVSTDMSCNDVHDTMDKKKFTYQRQSTYTLSSTPDSVTRRNKTSSPIQGHQNKLLEKIISAERHAESLRNKLADIVKDIQEDGKCDTSMSSLALDVSKISLLKECLTVGESSKVQFASSPNLSGLRRASYDFPKSKKLYAERASTSDLLSNKRLSKEGKIAKFRRVSPKFLKLKKDTTDSKAENGASHPKNNKLNMIFKQKIATPVRIPKVNEPATSKSSPNLSATKKKYSHIKSTIPRPSSFKRE</sequence>
<feature type="domain" description="AAA+ ATPase" evidence="10">
    <location>
        <begin position="209"/>
        <end position="348"/>
    </location>
</feature>
<evidence type="ECO:0000259" key="10">
    <source>
        <dbReference type="SMART" id="SM00382"/>
    </source>
</evidence>
<keyword evidence="11" id="KW-0645">Protease</keyword>
<keyword evidence="11" id="KW-0378">Hydrolase</keyword>
<name>A0A0N1PI44_PAPMA</name>
<dbReference type="FunFam" id="2.40.50.140:FF:000075">
    <property type="entry name" value="26S protease regulatory subunit 7"/>
    <property type="match status" value="1"/>
</dbReference>
<gene>
    <name evidence="11" type="ORF">RR48_01406</name>
</gene>
<dbReference type="InterPro" id="IPR003593">
    <property type="entry name" value="AAA+_ATPase"/>
</dbReference>
<keyword evidence="6" id="KW-0067">ATP-binding</keyword>
<dbReference type="Gene3D" id="1.10.8.60">
    <property type="match status" value="1"/>
</dbReference>
<reference evidence="11 12" key="1">
    <citation type="journal article" date="2015" name="Nat. Commun.">
        <title>Outbred genome sequencing and CRISPR/Cas9 gene editing in butterflies.</title>
        <authorList>
            <person name="Li X."/>
            <person name="Fan D."/>
            <person name="Zhang W."/>
            <person name="Liu G."/>
            <person name="Zhang L."/>
            <person name="Zhao L."/>
            <person name="Fang X."/>
            <person name="Chen L."/>
            <person name="Dong Y."/>
            <person name="Chen Y."/>
            <person name="Ding Y."/>
            <person name="Zhao R."/>
            <person name="Feng M."/>
            <person name="Zhu Y."/>
            <person name="Feng Y."/>
            <person name="Jiang X."/>
            <person name="Zhu D."/>
            <person name="Xiang H."/>
            <person name="Feng X."/>
            <person name="Li S."/>
            <person name="Wang J."/>
            <person name="Zhang G."/>
            <person name="Kronforst M.R."/>
            <person name="Wang W."/>
        </authorList>
    </citation>
    <scope>NUCLEOTIDE SEQUENCE [LARGE SCALE GENOMIC DNA]</scope>
    <source>
        <strain evidence="11">Ya'a_city_454_Pm</strain>
        <tissue evidence="11">Whole body</tissue>
    </source>
</reference>
<evidence type="ECO:0000313" key="11">
    <source>
        <dbReference type="EMBL" id="KPJ14591.1"/>
    </source>
</evidence>
<keyword evidence="12" id="KW-1185">Reference proteome</keyword>
<evidence type="ECO:0000256" key="1">
    <source>
        <dbReference type="ARBA" id="ARBA00004496"/>
    </source>
</evidence>
<feature type="region of interest" description="Disordered" evidence="9">
    <location>
        <begin position="581"/>
        <end position="600"/>
    </location>
</feature>
<organism evidence="11 12">
    <name type="scientific">Papilio machaon</name>
    <name type="common">Old World swallowtail butterfly</name>
    <dbReference type="NCBI Taxonomy" id="76193"/>
    <lineage>
        <taxon>Eukaryota</taxon>
        <taxon>Metazoa</taxon>
        <taxon>Ecdysozoa</taxon>
        <taxon>Arthropoda</taxon>
        <taxon>Hexapoda</taxon>
        <taxon>Insecta</taxon>
        <taxon>Pterygota</taxon>
        <taxon>Neoptera</taxon>
        <taxon>Endopterygota</taxon>
        <taxon>Lepidoptera</taxon>
        <taxon>Glossata</taxon>
        <taxon>Ditrysia</taxon>
        <taxon>Papilionoidea</taxon>
        <taxon>Papilionidae</taxon>
        <taxon>Papilioninae</taxon>
        <taxon>Papilio</taxon>
    </lineage>
</organism>
<dbReference type="Pfam" id="PF17862">
    <property type="entry name" value="AAA_lid_3"/>
    <property type="match status" value="1"/>
</dbReference>
<dbReference type="SUPFAM" id="SSF52540">
    <property type="entry name" value="P-loop containing nucleoside triphosphate hydrolases"/>
    <property type="match status" value="1"/>
</dbReference>
<comment type="subcellular location">
    <subcellularLocation>
        <location evidence="1">Cytoplasm</location>
    </subcellularLocation>
</comment>
<evidence type="ECO:0000256" key="9">
    <source>
        <dbReference type="SAM" id="MobiDB-lite"/>
    </source>
</evidence>
<dbReference type="InterPro" id="IPR048723">
    <property type="entry name" value="OB_PRS7"/>
</dbReference>
<evidence type="ECO:0000256" key="7">
    <source>
        <dbReference type="ARBA" id="ARBA00022942"/>
    </source>
</evidence>
<dbReference type="AlphaFoldDB" id="A0A0N1PI44"/>
<feature type="region of interest" description="Disordered" evidence="9">
    <location>
        <begin position="770"/>
        <end position="842"/>
    </location>
</feature>
<feature type="region of interest" description="Disordered" evidence="9">
    <location>
        <begin position="1"/>
        <end position="24"/>
    </location>
</feature>
<evidence type="ECO:0000256" key="6">
    <source>
        <dbReference type="ARBA" id="ARBA00022840"/>
    </source>
</evidence>
<dbReference type="GO" id="GO:0016887">
    <property type="term" value="F:ATP hydrolysis activity"/>
    <property type="evidence" value="ECO:0007669"/>
    <property type="project" value="InterPro"/>
</dbReference>
<dbReference type="PANTHER" id="PTHR23073">
    <property type="entry name" value="26S PROTEASOME REGULATORY SUBUNIT"/>
    <property type="match status" value="1"/>
</dbReference>
<evidence type="ECO:0000256" key="4">
    <source>
        <dbReference type="ARBA" id="ARBA00022490"/>
    </source>
</evidence>
<dbReference type="GO" id="GO:0005524">
    <property type="term" value="F:ATP binding"/>
    <property type="evidence" value="ECO:0007669"/>
    <property type="project" value="UniProtKB-KW"/>
</dbReference>
<evidence type="ECO:0000256" key="8">
    <source>
        <dbReference type="ARBA" id="ARBA00030937"/>
    </source>
</evidence>
<dbReference type="InterPro" id="IPR012340">
    <property type="entry name" value="NA-bd_OB-fold"/>
</dbReference>
<dbReference type="GO" id="GO:0008233">
    <property type="term" value="F:peptidase activity"/>
    <property type="evidence" value="ECO:0007669"/>
    <property type="project" value="UniProtKB-KW"/>
</dbReference>
<keyword evidence="5" id="KW-0547">Nucleotide-binding</keyword>